<dbReference type="GO" id="GO:0008270">
    <property type="term" value="F:zinc ion binding"/>
    <property type="evidence" value="ECO:0007669"/>
    <property type="project" value="InterPro"/>
</dbReference>
<feature type="region of interest" description="Disordered" evidence="1">
    <location>
        <begin position="163"/>
        <end position="188"/>
    </location>
</feature>
<dbReference type="GO" id="GO:0003676">
    <property type="term" value="F:nucleic acid binding"/>
    <property type="evidence" value="ECO:0007669"/>
    <property type="project" value="InterPro"/>
</dbReference>
<dbReference type="AlphaFoldDB" id="A0A8S9XVW2"/>
<dbReference type="SUPFAM" id="SSF57756">
    <property type="entry name" value="Retrovirus zinc finger-like domains"/>
    <property type="match status" value="1"/>
</dbReference>
<dbReference type="EMBL" id="WIXP02000004">
    <property type="protein sequence ID" value="KAF6211745.1"/>
    <property type="molecule type" value="Genomic_DNA"/>
</dbReference>
<evidence type="ECO:0000256" key="1">
    <source>
        <dbReference type="SAM" id="MobiDB-lite"/>
    </source>
</evidence>
<gene>
    <name evidence="2" type="ORF">GE061_012260</name>
</gene>
<accession>A0A8S9XVW2</accession>
<reference evidence="2" key="1">
    <citation type="journal article" date="2021" name="Mol. Ecol. Resour.">
        <title>Apolygus lucorum genome provides insights into omnivorousness and mesophyll feeding.</title>
        <authorList>
            <person name="Liu Y."/>
            <person name="Liu H."/>
            <person name="Wang H."/>
            <person name="Huang T."/>
            <person name="Liu B."/>
            <person name="Yang B."/>
            <person name="Yin L."/>
            <person name="Li B."/>
            <person name="Zhang Y."/>
            <person name="Zhang S."/>
            <person name="Jiang F."/>
            <person name="Zhang X."/>
            <person name="Ren Y."/>
            <person name="Wang B."/>
            <person name="Wang S."/>
            <person name="Lu Y."/>
            <person name="Wu K."/>
            <person name="Fan W."/>
            <person name="Wang G."/>
        </authorList>
    </citation>
    <scope>NUCLEOTIDE SEQUENCE</scope>
    <source>
        <strain evidence="2">12Hb</strain>
    </source>
</reference>
<organism evidence="2 3">
    <name type="scientific">Apolygus lucorum</name>
    <name type="common">Small green plant bug</name>
    <name type="synonym">Lygocoris lucorum</name>
    <dbReference type="NCBI Taxonomy" id="248454"/>
    <lineage>
        <taxon>Eukaryota</taxon>
        <taxon>Metazoa</taxon>
        <taxon>Ecdysozoa</taxon>
        <taxon>Arthropoda</taxon>
        <taxon>Hexapoda</taxon>
        <taxon>Insecta</taxon>
        <taxon>Pterygota</taxon>
        <taxon>Neoptera</taxon>
        <taxon>Paraneoptera</taxon>
        <taxon>Hemiptera</taxon>
        <taxon>Heteroptera</taxon>
        <taxon>Panheteroptera</taxon>
        <taxon>Cimicomorpha</taxon>
        <taxon>Miridae</taxon>
        <taxon>Mirini</taxon>
        <taxon>Apolygus</taxon>
    </lineage>
</organism>
<evidence type="ECO:0008006" key="4">
    <source>
        <dbReference type="Google" id="ProtNLM"/>
    </source>
</evidence>
<dbReference type="InterPro" id="IPR036875">
    <property type="entry name" value="Znf_CCHC_sf"/>
</dbReference>
<protein>
    <recommendedName>
        <fullName evidence="4">CCHC-type domain-containing protein</fullName>
    </recommendedName>
</protein>
<dbReference type="Proteomes" id="UP000466442">
    <property type="component" value="Unassembled WGS sequence"/>
</dbReference>
<evidence type="ECO:0000313" key="3">
    <source>
        <dbReference type="Proteomes" id="UP000466442"/>
    </source>
</evidence>
<comment type="caution">
    <text evidence="2">The sequence shown here is derived from an EMBL/GenBank/DDBJ whole genome shotgun (WGS) entry which is preliminary data.</text>
</comment>
<keyword evidence="3" id="KW-1185">Reference proteome</keyword>
<feature type="compositionally biased region" description="Polar residues" evidence="1">
    <location>
        <begin position="165"/>
        <end position="182"/>
    </location>
</feature>
<evidence type="ECO:0000313" key="2">
    <source>
        <dbReference type="EMBL" id="KAF6211745.1"/>
    </source>
</evidence>
<proteinExistence type="predicted"/>
<sequence length="249" mass="27381">MENSESELSKLIDLAMNKLQANSTKEVEKTSQNFALKIQHASGAECDVDGSEVKVDSEGLGVEDLGHRELFFVHGAKGGGRQPGDHGPPLPRLTSGVSHVGAQPFQPPYPYGRRSQYHHGDAYSSFSQGHGNGAPFYSRFPPPFPYYDGSGWSSQQFGRFPSPIAASNNWPSQRQYRSPNQKKPTRGGALNMQRLQDSLPCSRCLGNGHQDEECAYVHLECLECKKMGHKAIACRFFKKFAHSQGGLPS</sequence>
<name>A0A8S9XVW2_APOLU</name>